<evidence type="ECO:0000313" key="2">
    <source>
        <dbReference type="Proteomes" id="UP000093757"/>
    </source>
</evidence>
<dbReference type="AlphaFoldDB" id="A0A1A6BKU9"/>
<reference evidence="1 2" key="1">
    <citation type="submission" date="2016-06" db="EMBL/GenBank/DDBJ databases">
        <authorList>
            <person name="Kjaerup R.B."/>
            <person name="Dalgaard T.S."/>
            <person name="Juul-Madsen H.R."/>
        </authorList>
    </citation>
    <scope>NUCLEOTIDE SEQUENCE [LARGE SCALE GENOMIC DNA]</scope>
    <source>
        <strain evidence="1 2">1245752.6</strain>
    </source>
</reference>
<comment type="caution">
    <text evidence="1">The sequence shown here is derived from an EMBL/GenBank/DDBJ whole genome shotgun (WGS) entry which is preliminary data.</text>
</comment>
<evidence type="ECO:0000313" key="1">
    <source>
        <dbReference type="EMBL" id="OBS02960.1"/>
    </source>
</evidence>
<name>A0A1A6BKU9_MYCGO</name>
<gene>
    <name evidence="1" type="ORF">A9W98_12090</name>
</gene>
<proteinExistence type="predicted"/>
<dbReference type="RefSeq" id="WP_065132907.1">
    <property type="nucleotide sequence ID" value="NZ_MAEM01000120.1"/>
</dbReference>
<sequence>MNDAGTERRDPDVPERARRRRCTAKYKLEILAAYDAAPEGEKGALLRREGLYSSHIVAWRRARDGGALAGLAAPCGRKRRDPQAERIARLEAEKHDSRRFAGILMRCIEDVSRAVSVMLAGDLRAEVNPR</sequence>
<accession>A0A1A6BKU9</accession>
<protein>
    <recommendedName>
        <fullName evidence="3">Transposase</fullName>
    </recommendedName>
</protein>
<dbReference type="Proteomes" id="UP000093757">
    <property type="component" value="Unassembled WGS sequence"/>
</dbReference>
<evidence type="ECO:0008006" key="3">
    <source>
        <dbReference type="Google" id="ProtNLM"/>
    </source>
</evidence>
<organism evidence="1 2">
    <name type="scientific">Mycobacterium gordonae</name>
    <dbReference type="NCBI Taxonomy" id="1778"/>
    <lineage>
        <taxon>Bacteria</taxon>
        <taxon>Bacillati</taxon>
        <taxon>Actinomycetota</taxon>
        <taxon>Actinomycetes</taxon>
        <taxon>Mycobacteriales</taxon>
        <taxon>Mycobacteriaceae</taxon>
        <taxon>Mycobacterium</taxon>
    </lineage>
</organism>
<dbReference type="EMBL" id="MAEM01000120">
    <property type="protein sequence ID" value="OBS02960.1"/>
    <property type="molecule type" value="Genomic_DNA"/>
</dbReference>